<accession>A0A2A6CHQ2</accession>
<organism evidence="1 2">
    <name type="scientific">Pristionchus pacificus</name>
    <name type="common">Parasitic nematode worm</name>
    <dbReference type="NCBI Taxonomy" id="54126"/>
    <lineage>
        <taxon>Eukaryota</taxon>
        <taxon>Metazoa</taxon>
        <taxon>Ecdysozoa</taxon>
        <taxon>Nematoda</taxon>
        <taxon>Chromadorea</taxon>
        <taxon>Rhabditida</taxon>
        <taxon>Rhabditina</taxon>
        <taxon>Diplogasteromorpha</taxon>
        <taxon>Diplogasteroidea</taxon>
        <taxon>Neodiplogasteridae</taxon>
        <taxon>Pristionchus</taxon>
    </lineage>
</organism>
<gene>
    <name evidence="1" type="primary">WBGene00283091</name>
</gene>
<name>A0A2A6CHQ2_PRIPA</name>
<protein>
    <submittedName>
        <fullName evidence="1">Uncharacterized protein</fullName>
    </submittedName>
</protein>
<reference evidence="2" key="1">
    <citation type="journal article" date="2008" name="Nat. Genet.">
        <title>The Pristionchus pacificus genome provides a unique perspective on nematode lifestyle and parasitism.</title>
        <authorList>
            <person name="Dieterich C."/>
            <person name="Clifton S.W."/>
            <person name="Schuster L.N."/>
            <person name="Chinwalla A."/>
            <person name="Delehaunty K."/>
            <person name="Dinkelacker I."/>
            <person name="Fulton L."/>
            <person name="Fulton R."/>
            <person name="Godfrey J."/>
            <person name="Minx P."/>
            <person name="Mitreva M."/>
            <person name="Roeseler W."/>
            <person name="Tian H."/>
            <person name="Witte H."/>
            <person name="Yang S.P."/>
            <person name="Wilson R.K."/>
            <person name="Sommer R.J."/>
        </authorList>
    </citation>
    <scope>NUCLEOTIDE SEQUENCE [LARGE SCALE GENOMIC DNA]</scope>
    <source>
        <strain evidence="2">PS312</strain>
    </source>
</reference>
<accession>A0A8R1V388</accession>
<dbReference type="AlphaFoldDB" id="A0A2A6CHQ2"/>
<dbReference type="EnsemblMetazoa" id="PPA44722.1">
    <property type="protein sequence ID" value="PPA44722.1"/>
    <property type="gene ID" value="WBGene00283091"/>
</dbReference>
<keyword evidence="2" id="KW-1185">Reference proteome</keyword>
<evidence type="ECO:0000313" key="1">
    <source>
        <dbReference type="EnsemblMetazoa" id="PPA44722.1"/>
    </source>
</evidence>
<proteinExistence type="predicted"/>
<dbReference type="Proteomes" id="UP000005239">
    <property type="component" value="Unassembled WGS sequence"/>
</dbReference>
<sequence length="95" mass="10529">MEKLKPLVANAARSAFSRVLKNEVERISASRWIVTQKIPEAADGGSNKSNLNDRNRKGFCIQCCDNIIYTLLHMLMRGAAKQITNALPQTLLNSA</sequence>
<evidence type="ECO:0000313" key="2">
    <source>
        <dbReference type="Proteomes" id="UP000005239"/>
    </source>
</evidence>
<reference evidence="1" key="2">
    <citation type="submission" date="2022-06" db="UniProtKB">
        <authorList>
            <consortium name="EnsemblMetazoa"/>
        </authorList>
    </citation>
    <scope>IDENTIFICATION</scope>
    <source>
        <strain evidence="1">PS312</strain>
    </source>
</reference>